<accession>A0A7S4LLZ8</accession>
<protein>
    <submittedName>
        <fullName evidence="1">Uncharacterized protein</fullName>
    </submittedName>
</protein>
<reference evidence="1" key="1">
    <citation type="submission" date="2021-01" db="EMBL/GenBank/DDBJ databases">
        <authorList>
            <person name="Corre E."/>
            <person name="Pelletier E."/>
            <person name="Niang G."/>
            <person name="Scheremetjew M."/>
            <person name="Finn R."/>
            <person name="Kale V."/>
            <person name="Holt S."/>
            <person name="Cochrane G."/>
            <person name="Meng A."/>
            <person name="Brown T."/>
            <person name="Cohen L."/>
        </authorList>
    </citation>
    <scope>NUCLEOTIDE SEQUENCE</scope>
    <source>
        <strain evidence="1">CCMP1594</strain>
    </source>
</reference>
<organism evidence="1">
    <name type="scientific">Eutreptiella gymnastica</name>
    <dbReference type="NCBI Taxonomy" id="73025"/>
    <lineage>
        <taxon>Eukaryota</taxon>
        <taxon>Discoba</taxon>
        <taxon>Euglenozoa</taxon>
        <taxon>Euglenida</taxon>
        <taxon>Spirocuta</taxon>
        <taxon>Euglenophyceae</taxon>
        <taxon>Eutreptiales</taxon>
        <taxon>Eutreptiaceae</taxon>
        <taxon>Eutreptiella</taxon>
    </lineage>
</organism>
<dbReference type="AlphaFoldDB" id="A0A7S4LLZ8"/>
<gene>
    <name evidence="1" type="ORF">EGYM00163_LOCUS49383</name>
</gene>
<proteinExistence type="predicted"/>
<name>A0A7S4LLZ8_9EUGL</name>
<evidence type="ECO:0000313" key="1">
    <source>
        <dbReference type="EMBL" id="CAE0838011.1"/>
    </source>
</evidence>
<sequence length="122" mass="12905">MGQDKYNDVACAHNITSADMNNKMSNAGTLGAPTKPNKVVDLRCNHGAMKAASPFVRLRCTCATSGFLLPGVHTASFTGRCWTLTNISTMSTRNKGAVLLLLLPPCLMCSTAGAPGWRTCSL</sequence>
<dbReference type="EMBL" id="HBJA01143506">
    <property type="protein sequence ID" value="CAE0838011.1"/>
    <property type="molecule type" value="Transcribed_RNA"/>
</dbReference>